<dbReference type="AlphaFoldDB" id="A0A9W7DC98"/>
<keyword evidence="3" id="KW-1185">Reference proteome</keyword>
<proteinExistence type="predicted"/>
<feature type="region of interest" description="Disordered" evidence="1">
    <location>
        <begin position="19"/>
        <end position="198"/>
    </location>
</feature>
<evidence type="ECO:0000313" key="3">
    <source>
        <dbReference type="Proteomes" id="UP001165121"/>
    </source>
</evidence>
<sequence>MVLLPSSGSLRAPLVEVAAGPRFPEARPFESAEELDEFFQQASPTSAPADSVTSSGEGLSTPPRTPRSIFRRRLGEKRFPIVESPPKPSRDDPAMRPVSPASPIGSPTEVPSPGGSPVSSVARSEIYSPLSTPSPSPPRAYVPPGFRPAGFQEAGVPPLPESSPAQANPAASSPVRRSASPPPTSLSVPSSASPVGSHPNSIAELWNFLRRWEAERGAEDRTRTQLTAYALMRPALPTDFALRRDLLRAQSFGDMLDVLRANTAEPPSSTKELAELRVQNAKLTRDNQALLRRLGSALASSTRFEHDLATVVRERDEWKRHATKTSELVASFRNTVCVLELKLRESTRQANRRVDSCQQLVDHLRRMVDQRDKDLKRMSDVLAERDVAYSALQGVASSYFEQVQEAAAVISSGGADRALRFANQTIDNQRRVIQRQKNVLRHNGRISVADPALALAAAAGIDAPGLSPGDLALNARLCRLLEARWPELSQVQPSEVCEITLRVSGPVSPTSNTSDAGLTMIRRLPSAVGGASSSPWEPIPPRPPDPGDPAVGERLSVGFRSSLGVCSVGCPCHKFGGFGVLHGCDSSAGIDGPASSRCFRWLGGSYPVVDSADFAAGDQGFRWVDIQVSAQVSSQDYCWVISSSAT</sequence>
<comment type="caution">
    <text evidence="2">The sequence shown here is derived from an EMBL/GenBank/DDBJ whole genome shotgun (WGS) entry which is preliminary data.</text>
</comment>
<organism evidence="2 3">
    <name type="scientific">Phytophthora fragariaefolia</name>
    <dbReference type="NCBI Taxonomy" id="1490495"/>
    <lineage>
        <taxon>Eukaryota</taxon>
        <taxon>Sar</taxon>
        <taxon>Stramenopiles</taxon>
        <taxon>Oomycota</taxon>
        <taxon>Peronosporomycetes</taxon>
        <taxon>Peronosporales</taxon>
        <taxon>Peronosporaceae</taxon>
        <taxon>Phytophthora</taxon>
    </lineage>
</organism>
<feature type="region of interest" description="Disordered" evidence="1">
    <location>
        <begin position="527"/>
        <end position="550"/>
    </location>
</feature>
<dbReference type="EMBL" id="BSXT01019235">
    <property type="protein sequence ID" value="GMG18125.1"/>
    <property type="molecule type" value="Genomic_DNA"/>
</dbReference>
<gene>
    <name evidence="2" type="ORF">Pfra01_003056100</name>
</gene>
<name>A0A9W7DC98_9STRA</name>
<feature type="compositionally biased region" description="Pro residues" evidence="1">
    <location>
        <begin position="537"/>
        <end position="547"/>
    </location>
</feature>
<evidence type="ECO:0000313" key="2">
    <source>
        <dbReference type="EMBL" id="GMG18125.1"/>
    </source>
</evidence>
<accession>A0A9W7DC98</accession>
<feature type="compositionally biased region" description="Polar residues" evidence="1">
    <location>
        <begin position="40"/>
        <end position="58"/>
    </location>
</feature>
<feature type="compositionally biased region" description="Low complexity" evidence="1">
    <location>
        <begin position="162"/>
        <end position="198"/>
    </location>
</feature>
<protein>
    <submittedName>
        <fullName evidence="2">Unnamed protein product</fullName>
    </submittedName>
</protein>
<feature type="compositionally biased region" description="Pro residues" evidence="1">
    <location>
        <begin position="132"/>
        <end position="141"/>
    </location>
</feature>
<feature type="compositionally biased region" description="Low complexity" evidence="1">
    <location>
        <begin position="105"/>
        <end position="121"/>
    </location>
</feature>
<dbReference type="Proteomes" id="UP001165121">
    <property type="component" value="Unassembled WGS sequence"/>
</dbReference>
<reference evidence="2" key="1">
    <citation type="submission" date="2023-04" db="EMBL/GenBank/DDBJ databases">
        <title>Phytophthora fragariaefolia NBRC 109709.</title>
        <authorList>
            <person name="Ichikawa N."/>
            <person name="Sato H."/>
            <person name="Tonouchi N."/>
        </authorList>
    </citation>
    <scope>NUCLEOTIDE SEQUENCE</scope>
    <source>
        <strain evidence="2">NBRC 109709</strain>
    </source>
</reference>
<evidence type="ECO:0000256" key="1">
    <source>
        <dbReference type="SAM" id="MobiDB-lite"/>
    </source>
</evidence>